<dbReference type="InterPro" id="IPR010985">
    <property type="entry name" value="Ribbon_hlx_hlx"/>
</dbReference>
<accession>A0A3B1ASC3</accession>
<reference evidence="2" key="1">
    <citation type="submission" date="2018-06" db="EMBL/GenBank/DDBJ databases">
        <authorList>
            <person name="Zhirakovskaya E."/>
        </authorList>
    </citation>
    <scope>NUCLEOTIDE SEQUENCE</scope>
</reference>
<gene>
    <name evidence="2" type="ORF">MNBD_GAMMA20-732</name>
</gene>
<evidence type="ECO:0000313" key="2">
    <source>
        <dbReference type="EMBL" id="VAX02753.1"/>
    </source>
</evidence>
<protein>
    <recommendedName>
        <fullName evidence="1">PutA RHH domain-containing protein</fullName>
    </recommendedName>
</protein>
<dbReference type="Pfam" id="PF21775">
    <property type="entry name" value="PutA_1st"/>
    <property type="match status" value="1"/>
</dbReference>
<feature type="domain" description="PutA RHH" evidence="1">
    <location>
        <begin position="11"/>
        <end position="43"/>
    </location>
</feature>
<dbReference type="SUPFAM" id="SSF47598">
    <property type="entry name" value="Ribbon-helix-helix"/>
    <property type="match status" value="1"/>
</dbReference>
<dbReference type="CDD" id="cd22233">
    <property type="entry name" value="RHH_CopAso-like"/>
    <property type="match status" value="1"/>
</dbReference>
<dbReference type="InterPro" id="IPR013321">
    <property type="entry name" value="Arc_rbn_hlx_hlx"/>
</dbReference>
<dbReference type="GO" id="GO:0006355">
    <property type="term" value="P:regulation of DNA-templated transcription"/>
    <property type="evidence" value="ECO:0007669"/>
    <property type="project" value="InterPro"/>
</dbReference>
<organism evidence="2">
    <name type="scientific">hydrothermal vent metagenome</name>
    <dbReference type="NCBI Taxonomy" id="652676"/>
    <lineage>
        <taxon>unclassified sequences</taxon>
        <taxon>metagenomes</taxon>
        <taxon>ecological metagenomes</taxon>
    </lineage>
</organism>
<dbReference type="Gene3D" id="1.10.1220.10">
    <property type="entry name" value="Met repressor-like"/>
    <property type="match status" value="1"/>
</dbReference>
<proteinExistence type="predicted"/>
<dbReference type="AlphaFoldDB" id="A0A3B1ASC3"/>
<evidence type="ECO:0000259" key="1">
    <source>
        <dbReference type="Pfam" id="PF21775"/>
    </source>
</evidence>
<dbReference type="EMBL" id="UOFU01000290">
    <property type="protein sequence ID" value="VAX02753.1"/>
    <property type="molecule type" value="Genomic_DNA"/>
</dbReference>
<dbReference type="InterPro" id="IPR048798">
    <property type="entry name" value="PutA_RHH"/>
</dbReference>
<sequence>MKTTTMGVKLDDSARDRLKRLGEAKNRTPHWLMKKAILEYLEKEETYEREKQEDMQRWQRYQDTGEHLNQDEMSVQLTRLADQARMKAAG</sequence>
<name>A0A3B1ASC3_9ZZZZ</name>